<evidence type="ECO:0000313" key="1">
    <source>
        <dbReference type="EMBL" id="ADR33914.1"/>
    </source>
</evidence>
<dbReference type="KEGG" id="sku:Sulku_1251"/>
<protein>
    <submittedName>
        <fullName evidence="1">Uncharacterized protein</fullName>
    </submittedName>
</protein>
<dbReference type="STRING" id="709032.Sulku_1251"/>
<name>E4TXK5_SULKY</name>
<dbReference type="EMBL" id="CP002355">
    <property type="protein sequence ID" value="ADR33914.1"/>
    <property type="molecule type" value="Genomic_DNA"/>
</dbReference>
<dbReference type="RefSeq" id="WP_013460111.1">
    <property type="nucleotide sequence ID" value="NC_014762.1"/>
</dbReference>
<accession>E4TXK5</accession>
<gene>
    <name evidence="1" type="ordered locus">Sulku_1251</name>
</gene>
<evidence type="ECO:0000313" key="2">
    <source>
        <dbReference type="Proteomes" id="UP000008721"/>
    </source>
</evidence>
<sequence length="86" mass="9271">MNINISNQKDGVKAILSGFKTDELNAKIELCKNGECACSCDPDMMQKIKSIDVTGQDGFATITITGDVDAQTLAPMMQKCLLGEKQ</sequence>
<dbReference type="Proteomes" id="UP000008721">
    <property type="component" value="Chromosome"/>
</dbReference>
<dbReference type="AlphaFoldDB" id="E4TXK5"/>
<proteinExistence type="predicted"/>
<keyword evidence="2" id="KW-1185">Reference proteome</keyword>
<dbReference type="HOGENOM" id="CLU_2492128_0_0_7"/>
<organism evidence="1 2">
    <name type="scientific">Sulfuricurvum kujiense (strain ATCC BAA-921 / DSM 16994 / JCM 11577 / YK-1)</name>
    <dbReference type="NCBI Taxonomy" id="709032"/>
    <lineage>
        <taxon>Bacteria</taxon>
        <taxon>Pseudomonadati</taxon>
        <taxon>Campylobacterota</taxon>
        <taxon>Epsilonproteobacteria</taxon>
        <taxon>Campylobacterales</taxon>
        <taxon>Sulfurimonadaceae</taxon>
        <taxon>Sulfuricurvum</taxon>
    </lineage>
</organism>
<reference evidence="1 2" key="1">
    <citation type="journal article" date="2012" name="Stand. Genomic Sci.">
        <title>Complete genome sequence of the sulfur compounds oxidizing chemolithoautotroph Sulfuricurvum kujiense type strain (YK-1(T)).</title>
        <authorList>
            <person name="Han C."/>
            <person name="Kotsyurbenko O."/>
            <person name="Chertkov O."/>
            <person name="Held B."/>
            <person name="Lapidus A."/>
            <person name="Nolan M."/>
            <person name="Lucas S."/>
            <person name="Hammon N."/>
            <person name="Deshpande S."/>
            <person name="Cheng J.F."/>
            <person name="Tapia R."/>
            <person name="Goodwin L.A."/>
            <person name="Pitluck S."/>
            <person name="Liolios K."/>
            <person name="Pagani I."/>
            <person name="Ivanova N."/>
            <person name="Mavromatis K."/>
            <person name="Mikhailova N."/>
            <person name="Pati A."/>
            <person name="Chen A."/>
            <person name="Palaniappan K."/>
            <person name="Land M."/>
            <person name="Hauser L."/>
            <person name="Chang Y.J."/>
            <person name="Jeffries C.D."/>
            <person name="Brambilla E.M."/>
            <person name="Rohde M."/>
            <person name="Spring S."/>
            <person name="Sikorski J."/>
            <person name="Goker M."/>
            <person name="Woyke T."/>
            <person name="Bristow J."/>
            <person name="Eisen J.A."/>
            <person name="Markowitz V."/>
            <person name="Hugenholtz P."/>
            <person name="Kyrpides N.C."/>
            <person name="Klenk H.P."/>
            <person name="Detter J.C."/>
        </authorList>
    </citation>
    <scope>NUCLEOTIDE SEQUENCE [LARGE SCALE GENOMIC DNA]</scope>
    <source>
        <strain evidence="2">ATCC BAA-921 / DSM 16994 / JCM 11577 / YK-1</strain>
    </source>
</reference>